<dbReference type="Proteomes" id="UP001168877">
    <property type="component" value="Unassembled WGS sequence"/>
</dbReference>
<dbReference type="AlphaFoldDB" id="A0AA39STP8"/>
<feature type="compositionally biased region" description="Basic and acidic residues" evidence="1">
    <location>
        <begin position="42"/>
        <end position="53"/>
    </location>
</feature>
<protein>
    <submittedName>
        <fullName evidence="2">Uncharacterized protein</fullName>
    </submittedName>
</protein>
<evidence type="ECO:0000313" key="2">
    <source>
        <dbReference type="EMBL" id="KAK0598956.1"/>
    </source>
</evidence>
<evidence type="ECO:0000313" key="3">
    <source>
        <dbReference type="Proteomes" id="UP001168877"/>
    </source>
</evidence>
<dbReference type="EMBL" id="JAUESC010000003">
    <property type="protein sequence ID" value="KAK0598956.1"/>
    <property type="molecule type" value="Genomic_DNA"/>
</dbReference>
<feature type="compositionally biased region" description="Polar residues" evidence="1">
    <location>
        <begin position="29"/>
        <end position="41"/>
    </location>
</feature>
<sequence length="238" mass="25365">MALKFKGVRFGGSAKNVDGNHNKHVAGSHSKSVAGNFNPRSGSDRKLGGEIGRKNSNSVDNRPFKSNLKNGSVVNQSGGCIKQAGNRFEILNDEVEGIMNEGNMQDSVKMPNGKLKGKIVLSEITNAFTCQSSQPGKGNRKVIKKLEKLGVKTGACQGTSCSIGNLGSNITSLDQQVTTSAKGGVDLDSDSVLRQLHNEVQNVDSKGMEVSDDCKVINESMFDNVAFSLEEAMVEISE</sequence>
<evidence type="ECO:0000256" key="1">
    <source>
        <dbReference type="SAM" id="MobiDB-lite"/>
    </source>
</evidence>
<organism evidence="2 3">
    <name type="scientific">Acer saccharum</name>
    <name type="common">Sugar maple</name>
    <dbReference type="NCBI Taxonomy" id="4024"/>
    <lineage>
        <taxon>Eukaryota</taxon>
        <taxon>Viridiplantae</taxon>
        <taxon>Streptophyta</taxon>
        <taxon>Embryophyta</taxon>
        <taxon>Tracheophyta</taxon>
        <taxon>Spermatophyta</taxon>
        <taxon>Magnoliopsida</taxon>
        <taxon>eudicotyledons</taxon>
        <taxon>Gunneridae</taxon>
        <taxon>Pentapetalae</taxon>
        <taxon>rosids</taxon>
        <taxon>malvids</taxon>
        <taxon>Sapindales</taxon>
        <taxon>Sapindaceae</taxon>
        <taxon>Hippocastanoideae</taxon>
        <taxon>Acereae</taxon>
        <taxon>Acer</taxon>
    </lineage>
</organism>
<comment type="caution">
    <text evidence="2">The sequence shown here is derived from an EMBL/GenBank/DDBJ whole genome shotgun (WGS) entry which is preliminary data.</text>
</comment>
<keyword evidence="3" id="KW-1185">Reference proteome</keyword>
<proteinExistence type="predicted"/>
<accession>A0AA39STP8</accession>
<feature type="region of interest" description="Disordered" evidence="1">
    <location>
        <begin position="12"/>
        <end position="68"/>
    </location>
</feature>
<reference evidence="2" key="2">
    <citation type="submission" date="2023-06" db="EMBL/GenBank/DDBJ databases">
        <authorList>
            <person name="Swenson N.G."/>
            <person name="Wegrzyn J.L."/>
            <person name="Mcevoy S.L."/>
        </authorList>
    </citation>
    <scope>NUCLEOTIDE SEQUENCE</scope>
    <source>
        <strain evidence="2">NS2018</strain>
        <tissue evidence="2">Leaf</tissue>
    </source>
</reference>
<name>A0AA39STP8_ACESA</name>
<reference evidence="2" key="1">
    <citation type="journal article" date="2022" name="Plant J.">
        <title>Strategies of tolerance reflected in two North American maple genomes.</title>
        <authorList>
            <person name="McEvoy S.L."/>
            <person name="Sezen U.U."/>
            <person name="Trouern-Trend A."/>
            <person name="McMahon S.M."/>
            <person name="Schaberg P.G."/>
            <person name="Yang J."/>
            <person name="Wegrzyn J.L."/>
            <person name="Swenson N.G."/>
        </authorList>
    </citation>
    <scope>NUCLEOTIDE SEQUENCE</scope>
    <source>
        <strain evidence="2">NS2018</strain>
    </source>
</reference>
<gene>
    <name evidence="2" type="ORF">LWI29_001056</name>
</gene>